<evidence type="ECO:0000313" key="2">
    <source>
        <dbReference type="Proteomes" id="UP000006882"/>
    </source>
</evidence>
<sequence>MVREREGERARETERGGWKHNEGEVSKRLMPRFFNIEAKEFRIKVDDLSYGGSILISEKVKERLFHVSLELSCVEWLINELQLILENKVQSVFRSYRGDSYQVWVEKGHNWKGYYLRLTKCVHGFTKSVVIPQGKNDSGWIQIKENLAGILKGKNRTSRHWFTEEDGNTAVSARDRVLGKTYKDAVLNEGVVQEQEKGYGSSDDTTNWSWVVVCERLVLHQPWDGIRKAMEGRLEKNVILFPYQINRAFFSCDSKTEALKVCSSGKLAVEGQTDVLLYSWEHGLKNNIPKIVSYGGWIGINGLPMHWWNKEFFQRIGLECGGLLQVDQRTENYLYLFEARIKTRKNFIGFLPEILTLTEGTESYHVKIRPISPAIRPTRSRHGQPRISANGTVQAVAGGEVLTSQRQWRVVENSQVDWARSNINEFDWLEKGNRSCFSGTSQNLKFQGDGTSIIAAENLILPPFMSALSDKATKDIALTMGPIIGWRRLE</sequence>
<dbReference type="Gramene" id="ONI14438">
    <property type="protein sequence ID" value="ONI14438"/>
    <property type="gene ID" value="PRUPE_4G281000"/>
</dbReference>
<name>A0A251PS99_PRUPE</name>
<protein>
    <submittedName>
        <fullName evidence="1">Uncharacterized protein</fullName>
    </submittedName>
</protein>
<gene>
    <name evidence="1" type="ORF">PRUPE_4G281000</name>
</gene>
<dbReference type="AlphaFoldDB" id="A0A251PS99"/>
<keyword evidence="2" id="KW-1185">Reference proteome</keyword>
<reference evidence="1 2" key="1">
    <citation type="journal article" date="2013" name="Nat. Genet.">
        <title>The high-quality draft genome of peach (Prunus persica) identifies unique patterns of genetic diversity, domestication and genome evolution.</title>
        <authorList>
            <consortium name="International Peach Genome Initiative"/>
            <person name="Verde I."/>
            <person name="Abbott A.G."/>
            <person name="Scalabrin S."/>
            <person name="Jung S."/>
            <person name="Shu S."/>
            <person name="Marroni F."/>
            <person name="Zhebentyayeva T."/>
            <person name="Dettori M.T."/>
            <person name="Grimwood J."/>
            <person name="Cattonaro F."/>
            <person name="Zuccolo A."/>
            <person name="Rossini L."/>
            <person name="Jenkins J."/>
            <person name="Vendramin E."/>
            <person name="Meisel L.A."/>
            <person name="Decroocq V."/>
            <person name="Sosinski B."/>
            <person name="Prochnik S."/>
            <person name="Mitros T."/>
            <person name="Policriti A."/>
            <person name="Cipriani G."/>
            <person name="Dondini L."/>
            <person name="Ficklin S."/>
            <person name="Goodstein D.M."/>
            <person name="Xuan P."/>
            <person name="Del Fabbro C."/>
            <person name="Aramini V."/>
            <person name="Copetti D."/>
            <person name="Gonzalez S."/>
            <person name="Horner D.S."/>
            <person name="Falchi R."/>
            <person name="Lucas S."/>
            <person name="Mica E."/>
            <person name="Maldonado J."/>
            <person name="Lazzari B."/>
            <person name="Bielenberg D."/>
            <person name="Pirona R."/>
            <person name="Miculan M."/>
            <person name="Barakat A."/>
            <person name="Testolin R."/>
            <person name="Stella A."/>
            <person name="Tartarini S."/>
            <person name="Tonutti P."/>
            <person name="Arus P."/>
            <person name="Orellana A."/>
            <person name="Wells C."/>
            <person name="Main D."/>
            <person name="Vizzotto G."/>
            <person name="Silva H."/>
            <person name="Salamini F."/>
            <person name="Schmutz J."/>
            <person name="Morgante M."/>
            <person name="Rokhsar D.S."/>
        </authorList>
    </citation>
    <scope>NUCLEOTIDE SEQUENCE [LARGE SCALE GENOMIC DNA]</scope>
    <source>
        <strain evidence="2">cv. Nemared</strain>
    </source>
</reference>
<dbReference type="PANTHER" id="PTHR34427">
    <property type="entry name" value="DUF4283 DOMAIN PROTEIN"/>
    <property type="match status" value="1"/>
</dbReference>
<evidence type="ECO:0000313" key="1">
    <source>
        <dbReference type="EMBL" id="ONI14438.1"/>
    </source>
</evidence>
<dbReference type="EMBL" id="CM007654">
    <property type="protein sequence ID" value="ONI14438.1"/>
    <property type="molecule type" value="Genomic_DNA"/>
</dbReference>
<dbReference type="Proteomes" id="UP000006882">
    <property type="component" value="Chromosome G4"/>
</dbReference>
<accession>A0A251PS99</accession>
<proteinExistence type="predicted"/>
<organism evidence="1 2">
    <name type="scientific">Prunus persica</name>
    <name type="common">Peach</name>
    <name type="synonym">Amygdalus persica</name>
    <dbReference type="NCBI Taxonomy" id="3760"/>
    <lineage>
        <taxon>Eukaryota</taxon>
        <taxon>Viridiplantae</taxon>
        <taxon>Streptophyta</taxon>
        <taxon>Embryophyta</taxon>
        <taxon>Tracheophyta</taxon>
        <taxon>Spermatophyta</taxon>
        <taxon>Magnoliopsida</taxon>
        <taxon>eudicotyledons</taxon>
        <taxon>Gunneridae</taxon>
        <taxon>Pentapetalae</taxon>
        <taxon>rosids</taxon>
        <taxon>fabids</taxon>
        <taxon>Rosales</taxon>
        <taxon>Rosaceae</taxon>
        <taxon>Amygdaloideae</taxon>
        <taxon>Amygdaleae</taxon>
        <taxon>Prunus</taxon>
    </lineage>
</organism>
<dbReference type="eggNOG" id="KOG1075">
    <property type="taxonomic scope" value="Eukaryota"/>
</dbReference>
<dbReference type="PANTHER" id="PTHR34427:SF5">
    <property type="entry name" value="DUF4283 DOMAIN-CONTAINING PROTEIN"/>
    <property type="match status" value="1"/>
</dbReference>